<dbReference type="InterPro" id="IPR003439">
    <property type="entry name" value="ABC_transporter-like_ATP-bd"/>
</dbReference>
<reference evidence="4 5" key="1">
    <citation type="submission" date="2023-12" db="EMBL/GenBank/DDBJ databases">
        <title>Amycolatopsis sp. V23-08.</title>
        <authorList>
            <person name="Somphong A."/>
        </authorList>
    </citation>
    <scope>NUCLEOTIDE SEQUENCE [LARGE SCALE GENOMIC DNA]</scope>
    <source>
        <strain evidence="4 5">V23-08</strain>
    </source>
</reference>
<organism evidence="4 5">
    <name type="scientific">Amycolatopsis heterodermiae</name>
    <dbReference type="NCBI Taxonomy" id="3110235"/>
    <lineage>
        <taxon>Bacteria</taxon>
        <taxon>Bacillati</taxon>
        <taxon>Actinomycetota</taxon>
        <taxon>Actinomycetes</taxon>
        <taxon>Pseudonocardiales</taxon>
        <taxon>Pseudonocardiaceae</taxon>
        <taxon>Amycolatopsis</taxon>
    </lineage>
</organism>
<comment type="caution">
    <text evidence="4">The sequence shown here is derived from an EMBL/GenBank/DDBJ whole genome shotgun (WGS) entry which is preliminary data.</text>
</comment>
<evidence type="ECO:0000256" key="2">
    <source>
        <dbReference type="ARBA" id="ARBA00022840"/>
    </source>
</evidence>
<feature type="domain" description="ABC transporter" evidence="3">
    <location>
        <begin position="2"/>
        <end position="228"/>
    </location>
</feature>
<protein>
    <submittedName>
        <fullName evidence="4">ABC transporter ATP-binding protein</fullName>
    </submittedName>
</protein>
<sequence length="274" mass="28478">MLEATDLVKRYGDVRALSGFTLRAEPGEVVGLVGHNGAGKSTFARLVAGLAAPDAGDVRIAGRPPKAARALLGFAPQEPALYPSATVAETLRLFGGLSGLRRRALAEAIDRIAEALLLTAFLDRRVGVLSGGQQRRTQAATAMLHRPRLLLLDEPTAGVDPQTRAALLTAVRAAADDGAAVVYTTHYLPELAELGATLAVAKGGRVIARGTAADLLGGLPGEILLSTDDGEIRVPAADPGAELAGVLATTSAHVRDVELRRPTLDDLYRAVAHD</sequence>
<proteinExistence type="predicted"/>
<keyword evidence="1" id="KW-0547">Nucleotide-binding</keyword>
<evidence type="ECO:0000313" key="4">
    <source>
        <dbReference type="EMBL" id="MEA5360566.1"/>
    </source>
</evidence>
<dbReference type="EMBL" id="JAYFSI010000002">
    <property type="protein sequence ID" value="MEA5360566.1"/>
    <property type="molecule type" value="Genomic_DNA"/>
</dbReference>
<dbReference type="InterPro" id="IPR027417">
    <property type="entry name" value="P-loop_NTPase"/>
</dbReference>
<keyword evidence="2 4" id="KW-0067">ATP-binding</keyword>
<name>A0ABU5R2X9_9PSEU</name>
<dbReference type="PROSITE" id="PS50893">
    <property type="entry name" value="ABC_TRANSPORTER_2"/>
    <property type="match status" value="1"/>
</dbReference>
<dbReference type="Proteomes" id="UP001304298">
    <property type="component" value="Unassembled WGS sequence"/>
</dbReference>
<dbReference type="RefSeq" id="WP_323326820.1">
    <property type="nucleotide sequence ID" value="NZ_JAYFSI010000002.1"/>
</dbReference>
<dbReference type="GO" id="GO:0005524">
    <property type="term" value="F:ATP binding"/>
    <property type="evidence" value="ECO:0007669"/>
    <property type="project" value="UniProtKB-KW"/>
</dbReference>
<evidence type="ECO:0000313" key="5">
    <source>
        <dbReference type="Proteomes" id="UP001304298"/>
    </source>
</evidence>
<dbReference type="InterPro" id="IPR003593">
    <property type="entry name" value="AAA+_ATPase"/>
</dbReference>
<evidence type="ECO:0000256" key="1">
    <source>
        <dbReference type="ARBA" id="ARBA00022741"/>
    </source>
</evidence>
<dbReference type="PANTHER" id="PTHR43582:SF2">
    <property type="entry name" value="LINEARMYCIN RESISTANCE ATP-BINDING PROTEIN LNRL"/>
    <property type="match status" value="1"/>
</dbReference>
<dbReference type="SUPFAM" id="SSF52540">
    <property type="entry name" value="P-loop containing nucleoside triphosphate hydrolases"/>
    <property type="match status" value="1"/>
</dbReference>
<keyword evidence="5" id="KW-1185">Reference proteome</keyword>
<dbReference type="PANTHER" id="PTHR43582">
    <property type="entry name" value="LINEARMYCIN RESISTANCE ATP-BINDING PROTEIN LNRL"/>
    <property type="match status" value="1"/>
</dbReference>
<dbReference type="Pfam" id="PF00005">
    <property type="entry name" value="ABC_tran"/>
    <property type="match status" value="1"/>
</dbReference>
<dbReference type="SMART" id="SM00382">
    <property type="entry name" value="AAA"/>
    <property type="match status" value="1"/>
</dbReference>
<gene>
    <name evidence="4" type="ORF">VA596_13545</name>
</gene>
<accession>A0ABU5R2X9</accession>
<dbReference type="Gene3D" id="3.40.50.300">
    <property type="entry name" value="P-loop containing nucleotide triphosphate hydrolases"/>
    <property type="match status" value="1"/>
</dbReference>
<evidence type="ECO:0000259" key="3">
    <source>
        <dbReference type="PROSITE" id="PS50893"/>
    </source>
</evidence>